<dbReference type="InterPro" id="IPR036058">
    <property type="entry name" value="Kazal_dom_sf"/>
</dbReference>
<dbReference type="PANTHER" id="PTHR13866:SF29">
    <property type="entry name" value="FOLLISTATIN"/>
    <property type="match status" value="1"/>
</dbReference>
<dbReference type="OrthoDB" id="192611at2759"/>
<dbReference type="GO" id="GO:0005518">
    <property type="term" value="F:collagen binding"/>
    <property type="evidence" value="ECO:0007669"/>
    <property type="project" value="TreeGrafter"/>
</dbReference>
<dbReference type="InterPro" id="IPR017878">
    <property type="entry name" value="TB_dom"/>
</dbReference>
<sequence>MIFVIILTSNFLLCCNAGSCFSNINAEGKCSGLTANDISKEECCSVLGVAYGEPISNEAIFWVHAGINRETCKPCKESCDNVKCGVGKRCIMKRGQPKCICSPQCKAATAAINKNRKVGVNEEFTTALEMPEMRSVNRHYTVIRPPIISEMQNDEPTLEKNFANKNLKKINQSIEAFHLFFNNSNAANKTLELKFRNKLLTHNNSNNNMLHFDEFYLGNIPKFAQYSPVCGTDGKTYKNECQLQKRSCRQENKKLEVSHKGFCQSSCKFINCLNGKQCVEDQNFMPQCISCSKCSRKNRTLSQLDLKKFVCGVDGITYRSLCELKQKSCRVGKSIQLSHRGPCTESLSCNQCKRTERCLPDLITSKPVCVSCKRPNGRCSIENVKKVCGNNNITYRSKCHLMRDSCNTGFAISVKHEGTCRS</sequence>
<evidence type="ECO:0000259" key="6">
    <source>
        <dbReference type="PROSITE" id="PS51364"/>
    </source>
</evidence>
<keyword evidence="4" id="KW-0325">Glycoprotein</keyword>
<name>A0A9J6C700_POLVA</name>
<dbReference type="Gene3D" id="3.90.290.10">
    <property type="entry name" value="TGF-beta binding (TB) domain"/>
    <property type="match status" value="1"/>
</dbReference>
<evidence type="ECO:0000313" key="9">
    <source>
        <dbReference type="Proteomes" id="UP001107558"/>
    </source>
</evidence>
<dbReference type="PROSITE" id="PS51364">
    <property type="entry name" value="TB"/>
    <property type="match status" value="1"/>
</dbReference>
<keyword evidence="2" id="KW-0677">Repeat</keyword>
<proteinExistence type="predicted"/>
<dbReference type="GO" id="GO:0005509">
    <property type="term" value="F:calcium ion binding"/>
    <property type="evidence" value="ECO:0007669"/>
    <property type="project" value="TreeGrafter"/>
</dbReference>
<dbReference type="EMBL" id="JADBJN010000002">
    <property type="protein sequence ID" value="KAG5677818.1"/>
    <property type="molecule type" value="Genomic_DNA"/>
</dbReference>
<dbReference type="InterPro" id="IPR002350">
    <property type="entry name" value="Kazal_dom"/>
</dbReference>
<dbReference type="InterPro" id="IPR003645">
    <property type="entry name" value="Fol_N"/>
</dbReference>
<keyword evidence="3" id="KW-1015">Disulfide bond</keyword>
<evidence type="ECO:0008006" key="10">
    <source>
        <dbReference type="Google" id="ProtNLM"/>
    </source>
</evidence>
<dbReference type="Proteomes" id="UP001107558">
    <property type="component" value="Chromosome 2"/>
</dbReference>
<dbReference type="SMART" id="SM00280">
    <property type="entry name" value="KAZAL"/>
    <property type="match status" value="3"/>
</dbReference>
<dbReference type="PANTHER" id="PTHR13866">
    <property type="entry name" value="SPARC OSTEONECTIN"/>
    <property type="match status" value="1"/>
</dbReference>
<dbReference type="SUPFAM" id="SSF100895">
    <property type="entry name" value="Kazal-type serine protease inhibitors"/>
    <property type="match status" value="3"/>
</dbReference>
<evidence type="ECO:0000256" key="1">
    <source>
        <dbReference type="ARBA" id="ARBA00022729"/>
    </source>
</evidence>
<keyword evidence="9" id="KW-1185">Reference proteome</keyword>
<feature type="chain" id="PRO_5039904079" description="Follistatin" evidence="5">
    <location>
        <begin position="18"/>
        <end position="422"/>
    </location>
</feature>
<feature type="domain" description="Kazal-like" evidence="7">
    <location>
        <begin position="226"/>
        <end position="265"/>
    </location>
</feature>
<evidence type="ECO:0000256" key="2">
    <source>
        <dbReference type="ARBA" id="ARBA00022737"/>
    </source>
</evidence>
<gene>
    <name evidence="8" type="ORF">PVAND_007545</name>
</gene>
<dbReference type="GO" id="GO:0050840">
    <property type="term" value="F:extracellular matrix binding"/>
    <property type="evidence" value="ECO:0007669"/>
    <property type="project" value="TreeGrafter"/>
</dbReference>
<feature type="signal peptide" evidence="5">
    <location>
        <begin position="1"/>
        <end position="17"/>
    </location>
</feature>
<dbReference type="GO" id="GO:0005615">
    <property type="term" value="C:extracellular space"/>
    <property type="evidence" value="ECO:0007669"/>
    <property type="project" value="TreeGrafter"/>
</dbReference>
<dbReference type="Pfam" id="PF07648">
    <property type="entry name" value="Kazal_2"/>
    <property type="match status" value="3"/>
</dbReference>
<evidence type="ECO:0000259" key="7">
    <source>
        <dbReference type="PROSITE" id="PS51465"/>
    </source>
</evidence>
<dbReference type="AlphaFoldDB" id="A0A9J6C700"/>
<feature type="domain" description="Kazal-like" evidence="7">
    <location>
        <begin position="370"/>
        <end position="422"/>
    </location>
</feature>
<protein>
    <recommendedName>
        <fullName evidence="10">Follistatin</fullName>
    </recommendedName>
</protein>
<comment type="caution">
    <text evidence="8">The sequence shown here is derived from an EMBL/GenBank/DDBJ whole genome shotgun (WGS) entry which is preliminary data.</text>
</comment>
<dbReference type="Gene3D" id="3.30.60.30">
    <property type="match status" value="3"/>
</dbReference>
<evidence type="ECO:0000256" key="5">
    <source>
        <dbReference type="SAM" id="SignalP"/>
    </source>
</evidence>
<evidence type="ECO:0000256" key="3">
    <source>
        <dbReference type="ARBA" id="ARBA00023157"/>
    </source>
</evidence>
<keyword evidence="1 5" id="KW-0732">Signal</keyword>
<dbReference type="Pfam" id="PF21333">
    <property type="entry name" value="FST_N"/>
    <property type="match status" value="1"/>
</dbReference>
<evidence type="ECO:0000313" key="8">
    <source>
        <dbReference type="EMBL" id="KAG5677818.1"/>
    </source>
</evidence>
<accession>A0A9J6C700</accession>
<dbReference type="CDD" id="cd00104">
    <property type="entry name" value="KAZAL_FS"/>
    <property type="match status" value="3"/>
</dbReference>
<feature type="domain" description="TB" evidence="6">
    <location>
        <begin position="18"/>
        <end position="75"/>
    </location>
</feature>
<reference evidence="8" key="1">
    <citation type="submission" date="2021-03" db="EMBL/GenBank/DDBJ databases">
        <title>Chromosome level genome of the anhydrobiotic midge Polypedilum vanderplanki.</title>
        <authorList>
            <person name="Yoshida Y."/>
            <person name="Kikawada T."/>
            <person name="Gusev O."/>
        </authorList>
    </citation>
    <scope>NUCLEOTIDE SEQUENCE</scope>
    <source>
        <strain evidence="8">NIAS01</strain>
        <tissue evidence="8">Whole body or cell culture</tissue>
    </source>
</reference>
<organism evidence="8 9">
    <name type="scientific">Polypedilum vanderplanki</name>
    <name type="common">Sleeping chironomid midge</name>
    <dbReference type="NCBI Taxonomy" id="319348"/>
    <lineage>
        <taxon>Eukaryota</taxon>
        <taxon>Metazoa</taxon>
        <taxon>Ecdysozoa</taxon>
        <taxon>Arthropoda</taxon>
        <taxon>Hexapoda</taxon>
        <taxon>Insecta</taxon>
        <taxon>Pterygota</taxon>
        <taxon>Neoptera</taxon>
        <taxon>Endopterygota</taxon>
        <taxon>Diptera</taxon>
        <taxon>Nematocera</taxon>
        <taxon>Chironomoidea</taxon>
        <taxon>Chironomidae</taxon>
        <taxon>Chironominae</taxon>
        <taxon>Polypedilum</taxon>
        <taxon>Polypedilum</taxon>
    </lineage>
</organism>
<feature type="domain" description="Kazal-like" evidence="7">
    <location>
        <begin position="289"/>
        <end position="345"/>
    </location>
</feature>
<dbReference type="SMART" id="SM00274">
    <property type="entry name" value="FOLN"/>
    <property type="match status" value="3"/>
</dbReference>
<dbReference type="PROSITE" id="PS51465">
    <property type="entry name" value="KAZAL_2"/>
    <property type="match status" value="3"/>
</dbReference>
<dbReference type="InterPro" id="IPR036773">
    <property type="entry name" value="TB_dom_sf"/>
</dbReference>
<evidence type="ECO:0000256" key="4">
    <source>
        <dbReference type="ARBA" id="ARBA00023180"/>
    </source>
</evidence>